<keyword evidence="1" id="KW-1133">Transmembrane helix</keyword>
<dbReference type="RefSeq" id="WP_425347181.1">
    <property type="nucleotide sequence ID" value="NZ_JBGUBD010000018.1"/>
</dbReference>
<accession>A0ABV4U9H7</accession>
<keyword evidence="1" id="KW-0472">Membrane</keyword>
<organism evidence="3 4">
    <name type="scientific">Natronomicrosphaera hydrolytica</name>
    <dbReference type="NCBI Taxonomy" id="3242702"/>
    <lineage>
        <taxon>Bacteria</taxon>
        <taxon>Pseudomonadati</taxon>
        <taxon>Planctomycetota</taxon>
        <taxon>Phycisphaerae</taxon>
        <taxon>Phycisphaerales</taxon>
        <taxon>Phycisphaeraceae</taxon>
        <taxon>Natronomicrosphaera</taxon>
    </lineage>
</organism>
<comment type="caution">
    <text evidence="3">The sequence shown here is derived from an EMBL/GenBank/DDBJ whole genome shotgun (WGS) entry which is preliminary data.</text>
</comment>
<protein>
    <submittedName>
        <fullName evidence="3">Rhodanese-like domain-containing protein</fullName>
    </submittedName>
</protein>
<dbReference type="SMART" id="SM00450">
    <property type="entry name" value="RHOD"/>
    <property type="match status" value="1"/>
</dbReference>
<dbReference type="InterPro" id="IPR021309">
    <property type="entry name" value="YgaP-like_TM"/>
</dbReference>
<dbReference type="InterPro" id="IPR001763">
    <property type="entry name" value="Rhodanese-like_dom"/>
</dbReference>
<dbReference type="Gene3D" id="3.40.250.10">
    <property type="entry name" value="Rhodanese-like domain"/>
    <property type="match status" value="1"/>
</dbReference>
<proteinExistence type="predicted"/>
<evidence type="ECO:0000313" key="3">
    <source>
        <dbReference type="EMBL" id="MFA9480259.1"/>
    </source>
</evidence>
<evidence type="ECO:0000313" key="4">
    <source>
        <dbReference type="Proteomes" id="UP001575105"/>
    </source>
</evidence>
<evidence type="ECO:0000256" key="1">
    <source>
        <dbReference type="SAM" id="Phobius"/>
    </source>
</evidence>
<dbReference type="Pfam" id="PF00581">
    <property type="entry name" value="Rhodanese"/>
    <property type="match status" value="1"/>
</dbReference>
<feature type="transmembrane region" description="Helical" evidence="1">
    <location>
        <begin position="142"/>
        <end position="167"/>
    </location>
</feature>
<feature type="domain" description="Rhodanese" evidence="2">
    <location>
        <begin position="19"/>
        <end position="107"/>
    </location>
</feature>
<dbReference type="PANTHER" id="PTHR43031">
    <property type="entry name" value="FAD-DEPENDENT OXIDOREDUCTASE"/>
    <property type="match status" value="1"/>
</dbReference>
<keyword evidence="1" id="KW-0812">Transmembrane</keyword>
<feature type="transmembrane region" description="Helical" evidence="1">
    <location>
        <begin position="118"/>
        <end position="136"/>
    </location>
</feature>
<dbReference type="SUPFAM" id="SSF52821">
    <property type="entry name" value="Rhodanese/Cell cycle control phosphatase"/>
    <property type="match status" value="1"/>
</dbReference>
<sequence>MTMTASTIEPQQVHQAIENKEPARLIDVRTPGEYASEHVEQAESMPLDQLDPEALKADNGAPLYLFCRTGNRAAQASEKLTAAGLADVRVVEGGLEGWKQAGLPVKRGKGVISLERQVRIGAGALVLIGVLLGWFVHPGLHAIALFVGGGLMFAGITDWCGMAMVLAKLPWNRRGTKPDRGAGGDGGGATCST</sequence>
<gene>
    <name evidence="3" type="ORF">ACERK3_18455</name>
</gene>
<dbReference type="Gene3D" id="6.10.140.1340">
    <property type="match status" value="1"/>
</dbReference>
<reference evidence="3 4" key="1">
    <citation type="submission" date="2024-08" db="EMBL/GenBank/DDBJ databases">
        <title>Whole-genome sequencing of halo(alkali)philic microorganisms from hypersaline lakes.</title>
        <authorList>
            <person name="Sorokin D.Y."/>
            <person name="Merkel A.Y."/>
            <person name="Messina E."/>
            <person name="Yakimov M."/>
        </authorList>
    </citation>
    <scope>NUCLEOTIDE SEQUENCE [LARGE SCALE GENOMIC DNA]</scope>
    <source>
        <strain evidence="3 4">AB-hyl4</strain>
    </source>
</reference>
<name>A0ABV4U9H7_9BACT</name>
<evidence type="ECO:0000259" key="2">
    <source>
        <dbReference type="PROSITE" id="PS50206"/>
    </source>
</evidence>
<dbReference type="Pfam" id="PF11127">
    <property type="entry name" value="YgaP-like_TM"/>
    <property type="match status" value="1"/>
</dbReference>
<keyword evidence="4" id="KW-1185">Reference proteome</keyword>
<dbReference type="Proteomes" id="UP001575105">
    <property type="component" value="Unassembled WGS sequence"/>
</dbReference>
<dbReference type="InterPro" id="IPR050229">
    <property type="entry name" value="GlpE_sulfurtransferase"/>
</dbReference>
<dbReference type="InterPro" id="IPR036873">
    <property type="entry name" value="Rhodanese-like_dom_sf"/>
</dbReference>
<dbReference type="EMBL" id="JBGUBD010000018">
    <property type="protein sequence ID" value="MFA9480259.1"/>
    <property type="molecule type" value="Genomic_DNA"/>
</dbReference>
<dbReference type="PANTHER" id="PTHR43031:SF18">
    <property type="entry name" value="RHODANESE-RELATED SULFURTRANSFERASES"/>
    <property type="match status" value="1"/>
</dbReference>
<dbReference type="PROSITE" id="PS50206">
    <property type="entry name" value="RHODANESE_3"/>
    <property type="match status" value="1"/>
</dbReference>